<dbReference type="Pfam" id="PF15072">
    <property type="entry name" value="HROB"/>
    <property type="match status" value="1"/>
</dbReference>
<dbReference type="AlphaFoldDB" id="A0A8B7N8A1"/>
<feature type="region of interest" description="Disordered" evidence="1">
    <location>
        <begin position="722"/>
        <end position="744"/>
    </location>
</feature>
<dbReference type="OrthoDB" id="21443at2759"/>
<feature type="region of interest" description="Disordered" evidence="1">
    <location>
        <begin position="73"/>
        <end position="96"/>
    </location>
</feature>
<feature type="region of interest" description="Disordered" evidence="1">
    <location>
        <begin position="602"/>
        <end position="683"/>
    </location>
</feature>
<feature type="compositionally biased region" description="Low complexity" evidence="1">
    <location>
        <begin position="724"/>
        <end position="741"/>
    </location>
</feature>
<protein>
    <submittedName>
        <fullName evidence="4">Uncharacterized protein LOC108667354</fullName>
    </submittedName>
</protein>
<keyword evidence="3" id="KW-1185">Reference proteome</keyword>
<feature type="domain" description="Homologous recombination OB-fold protein OB-fold" evidence="2">
    <location>
        <begin position="444"/>
        <end position="526"/>
    </location>
</feature>
<feature type="compositionally biased region" description="Basic and acidic residues" evidence="1">
    <location>
        <begin position="73"/>
        <end position="92"/>
    </location>
</feature>
<evidence type="ECO:0000313" key="3">
    <source>
        <dbReference type="Proteomes" id="UP000694843"/>
    </source>
</evidence>
<name>A0A8B7N8A1_HYAAZ</name>
<reference evidence="4" key="1">
    <citation type="submission" date="2025-08" db="UniProtKB">
        <authorList>
            <consortium name="RefSeq"/>
        </authorList>
    </citation>
    <scope>IDENTIFICATION</scope>
    <source>
        <tissue evidence="4">Whole organism</tissue>
    </source>
</reference>
<dbReference type="InterPro" id="IPR058570">
    <property type="entry name" value="HROB_OB"/>
</dbReference>
<feature type="compositionally biased region" description="Polar residues" evidence="1">
    <location>
        <begin position="636"/>
        <end position="683"/>
    </location>
</feature>
<sequence length="842" mass="91497">MLYIEPAMEKLHEYTKSKNDGIVSCGLPNFTEECFDLDHIFVHHDKENDTIFNKLQYSHDTTGKLCVNEKIPKRSLQEEDERPTKKTTEMRDSGNLTRNSKLLQRFSSLAEDDFDCFGDDFNFLCPKSSHVSDKKDPSKSKTFPQEQNSLIDGNSAILELFNTSKIPFSRPSSSEPSTSVLNNKNCNFKSSATNACEKQSSLFQNPKCIIDQRDSETISNMCNAKAFLSVIGNKSMNEENCNRITLGSGNLSLHNHKKPTSLQEAQPDLEHPHNAHGPQASIFAAKKNEPQPGSIIISPSVGETLPSIPQSSRLSNEASPAHKLSKNSPILTAEVHENFHQPLREIKPKFPGPAGLLPNLEDLGDTSSIEATRAMLAFQDKPMKKGSSSDPLPSMPLGPLWGYMLQDLDISANSPDSLLHRHNIERSVLYPHRGSAGSCGGLRRVPLLAVQVNSVQPAHSQATLQLCDHTGEVSGLLSSSGVSSYLPHLSAGCALLLSGVTAWQRSYARPPILAITADNIAALYSPVRALPPAAGRVDAPPSSARGSGCDVKVTSGLSAEERRQLKDKVGVDKMLERSLVEEDRISPVKTAYLSKSMNNCDYGPAQTNRSSNLPFSSASRDFRPPAPYIGRPRPGNESSIRPSNQRLFNLPNSLISPSLRSPKPSTNGQATASRGSGNSLQSAQLTRPLRPLGSTPMNSSHNFGPSFRFSPIAPGASRRPPIANPATALPAPSLPSCSTPSRTQYRLSVPKPKQICFKSVDTSQEASQFKSGALINENLTSNPCNSKEASGVNQGTCHTSLASTNDHNLNLTSTSHASPTEKELREIKELMAAYAEEDFDDF</sequence>
<dbReference type="KEGG" id="hazt:108667354"/>
<feature type="compositionally biased region" description="Polar residues" evidence="1">
    <location>
        <begin position="602"/>
        <end position="619"/>
    </location>
</feature>
<evidence type="ECO:0000256" key="1">
    <source>
        <dbReference type="SAM" id="MobiDB-lite"/>
    </source>
</evidence>
<dbReference type="RefSeq" id="XP_018009860.2">
    <property type="nucleotide sequence ID" value="XM_018154371.2"/>
</dbReference>
<gene>
    <name evidence="4" type="primary">LOC108667354</name>
</gene>
<feature type="region of interest" description="Disordered" evidence="1">
    <location>
        <begin position="787"/>
        <end position="822"/>
    </location>
</feature>
<evidence type="ECO:0000313" key="4">
    <source>
        <dbReference type="RefSeq" id="XP_018009860.2"/>
    </source>
</evidence>
<dbReference type="GeneID" id="108667354"/>
<dbReference type="Proteomes" id="UP000694843">
    <property type="component" value="Unplaced"/>
</dbReference>
<proteinExistence type="predicted"/>
<feature type="region of interest" description="Disordered" evidence="1">
    <location>
        <begin position="253"/>
        <end position="277"/>
    </location>
</feature>
<evidence type="ECO:0000259" key="2">
    <source>
        <dbReference type="Pfam" id="PF15072"/>
    </source>
</evidence>
<organism evidence="3 4">
    <name type="scientific">Hyalella azteca</name>
    <name type="common">Amphipod</name>
    <dbReference type="NCBI Taxonomy" id="294128"/>
    <lineage>
        <taxon>Eukaryota</taxon>
        <taxon>Metazoa</taxon>
        <taxon>Ecdysozoa</taxon>
        <taxon>Arthropoda</taxon>
        <taxon>Crustacea</taxon>
        <taxon>Multicrustacea</taxon>
        <taxon>Malacostraca</taxon>
        <taxon>Eumalacostraca</taxon>
        <taxon>Peracarida</taxon>
        <taxon>Amphipoda</taxon>
        <taxon>Senticaudata</taxon>
        <taxon>Talitrida</taxon>
        <taxon>Talitroidea</taxon>
        <taxon>Hyalellidae</taxon>
        <taxon>Hyalella</taxon>
    </lineage>
</organism>
<feature type="compositionally biased region" description="Polar residues" evidence="1">
    <location>
        <begin position="787"/>
        <end position="818"/>
    </location>
</feature>
<dbReference type="GO" id="GO:0000725">
    <property type="term" value="P:recombinational repair"/>
    <property type="evidence" value="ECO:0007669"/>
    <property type="project" value="InterPro"/>
</dbReference>
<accession>A0A8B7N8A1</accession>